<dbReference type="AlphaFoldDB" id="A9NKE5"/>
<dbReference type="OMA" id="SGHICNV"/>
<dbReference type="InterPro" id="IPR036291">
    <property type="entry name" value="NAD(P)-bd_dom_sf"/>
</dbReference>
<organism evidence="2">
    <name type="scientific">Picea sitchensis</name>
    <name type="common">Sitka spruce</name>
    <name type="synonym">Pinus sitchensis</name>
    <dbReference type="NCBI Taxonomy" id="3332"/>
    <lineage>
        <taxon>Eukaryota</taxon>
        <taxon>Viridiplantae</taxon>
        <taxon>Streptophyta</taxon>
        <taxon>Embryophyta</taxon>
        <taxon>Tracheophyta</taxon>
        <taxon>Spermatophyta</taxon>
        <taxon>Pinopsida</taxon>
        <taxon>Pinidae</taxon>
        <taxon>Conifers I</taxon>
        <taxon>Pinales</taxon>
        <taxon>Pinaceae</taxon>
        <taxon>Picea</taxon>
    </lineage>
</organism>
<dbReference type="PANTHER" id="PTHR44375">
    <property type="entry name" value="BETA-KETOACYL-ACP REDUCTASE-LIKE PROTEIN-RELATED"/>
    <property type="match status" value="1"/>
</dbReference>
<dbReference type="EMBL" id="EF081724">
    <property type="protein sequence ID" value="ABK21106.1"/>
    <property type="molecule type" value="mRNA"/>
</dbReference>
<dbReference type="PROSITE" id="PS00061">
    <property type="entry name" value="ADH_SHORT"/>
    <property type="match status" value="1"/>
</dbReference>
<dbReference type="PRINTS" id="PR00081">
    <property type="entry name" value="GDHRDH"/>
</dbReference>
<evidence type="ECO:0000313" key="2">
    <source>
        <dbReference type="EMBL" id="ABK21106.1"/>
    </source>
</evidence>
<sequence>MVALRRVETSSMEGKTEKKGLNYREDLVGKVALVTGASAGLGREFALSLAKNGCHVVVTARRQDLLRSVCHEIDLLNSFSPFQPAKSMMLQLDVSASEKDIDMAVEKAWQGFGAIDILVNNAGYRGTVKSPLQYDEEEWNTVINTNMRGVWLVSKCVAKRMRDAGKKGSIINISSTASANRGNLPGSMIYATSKVGVNQITKMMALELGRYGIRVNAIAAGIFKSEMTKGIFEKDWSHKVAEKVVPAQRWGSTDPDFTSLLLLLASNAASSYVTGNIFILDGGHTIPGLPLWSSL</sequence>
<dbReference type="InterPro" id="IPR020904">
    <property type="entry name" value="Sc_DH/Rdtase_CS"/>
</dbReference>
<protein>
    <recommendedName>
        <fullName evidence="3">3-oxoacyl-[acyl-carrier-protein] reductase</fullName>
    </recommendedName>
</protein>
<dbReference type="SUPFAM" id="SSF51735">
    <property type="entry name" value="NAD(P)-binding Rossmann-fold domains"/>
    <property type="match status" value="1"/>
</dbReference>
<proteinExistence type="evidence at transcript level"/>
<dbReference type="PRINTS" id="PR00080">
    <property type="entry name" value="SDRFAMILY"/>
</dbReference>
<reference evidence="2" key="1">
    <citation type="journal article" date="2008" name="BMC Genomics">
        <title>A conifer genomics resource of 200,000 spruce (Picea spp.) ESTs and 6,464 high-quality, sequence-finished full-length cDNAs for Sitka spruce (Picea sitchensis).</title>
        <authorList>
            <person name="Ralph S.G."/>
            <person name="Chun H.J."/>
            <person name="Kolosova N."/>
            <person name="Cooper D."/>
            <person name="Oddy C."/>
            <person name="Ritland C.E."/>
            <person name="Kirkpatrick R."/>
            <person name="Moore R."/>
            <person name="Barber S."/>
            <person name="Holt R.A."/>
            <person name="Jones S.J."/>
            <person name="Marra M.A."/>
            <person name="Douglas C.J."/>
            <person name="Ritland K."/>
            <person name="Bohlmann J."/>
        </authorList>
    </citation>
    <scope>NUCLEOTIDE SEQUENCE</scope>
    <source>
        <tissue evidence="2">Green portion of the leader tissue</tissue>
    </source>
</reference>
<accession>A9NKE5</accession>
<dbReference type="PANTHER" id="PTHR44375:SF2">
    <property type="entry name" value="BETA-KETOACYL-ACP REDUCTASE-LIKE PROTEIN-RELATED"/>
    <property type="match status" value="1"/>
</dbReference>
<dbReference type="Gene3D" id="3.40.50.720">
    <property type="entry name" value="NAD(P)-binding Rossmann-like Domain"/>
    <property type="match status" value="1"/>
</dbReference>
<dbReference type="Pfam" id="PF00106">
    <property type="entry name" value="adh_short"/>
    <property type="match status" value="1"/>
</dbReference>
<dbReference type="FunFam" id="3.40.50.720:FF:000084">
    <property type="entry name" value="Short-chain dehydrogenase reductase"/>
    <property type="match status" value="1"/>
</dbReference>
<comment type="similarity">
    <text evidence="1">Belongs to the short-chain dehydrogenases/reductases (SDR) family.</text>
</comment>
<evidence type="ECO:0000256" key="1">
    <source>
        <dbReference type="RuleBase" id="RU000363"/>
    </source>
</evidence>
<dbReference type="InterPro" id="IPR002347">
    <property type="entry name" value="SDR_fam"/>
</dbReference>
<name>A9NKE5_PICSI</name>
<evidence type="ECO:0008006" key="3">
    <source>
        <dbReference type="Google" id="ProtNLM"/>
    </source>
</evidence>
<dbReference type="CDD" id="cd05233">
    <property type="entry name" value="SDR_c"/>
    <property type="match status" value="1"/>
</dbReference>